<dbReference type="EMBL" id="CP011339">
    <property type="protein sequence ID" value="AKV69136.1"/>
    <property type="molecule type" value="Genomic_DNA"/>
</dbReference>
<evidence type="ECO:0000313" key="1">
    <source>
        <dbReference type="EMBL" id="AKV69136.1"/>
    </source>
</evidence>
<dbReference type="Gene3D" id="3.90.1570.30">
    <property type="match status" value="1"/>
</dbReference>
<dbReference type="RefSeq" id="WP_052277248.1">
    <property type="nucleotide sequence ID" value="NZ_CP011339.1"/>
</dbReference>
<proteinExistence type="predicted"/>
<evidence type="ECO:0000313" key="2">
    <source>
        <dbReference type="Proteomes" id="UP000068167"/>
    </source>
</evidence>
<dbReference type="PATRIC" id="fig|1638788.3.peg.4222"/>
<dbReference type="KEGG" id="mpk:VL20_4192"/>
<keyword evidence="2" id="KW-1185">Reference proteome</keyword>
<reference evidence="1 2" key="1">
    <citation type="journal article" date="2016" name="Stand. Genomic Sci.">
        <title>Complete genome sequence and genomic characterization of Microcystis panniformis FACHB 1757 by third-generation sequencing.</title>
        <authorList>
            <person name="Zhang J.Y."/>
            <person name="Guan R."/>
            <person name="Zhang H.J."/>
            <person name="Li H."/>
            <person name="Xiao P."/>
            <person name="Yu G.L."/>
            <person name="Du L."/>
            <person name="Cao D.M."/>
            <person name="Zhu B.C."/>
            <person name="Li R.H."/>
            <person name="Lu Z.H."/>
        </authorList>
    </citation>
    <scope>NUCLEOTIDE SEQUENCE [LARGE SCALE GENOMIC DNA]</scope>
    <source>
        <strain evidence="1 2">FACHB-1757</strain>
    </source>
</reference>
<sequence>MGLGETDTRAKLIDPVLHQRGWTEDCLKREETPGAIQIIDGEAERAREGLIIPCEWPSVATANP</sequence>
<protein>
    <submittedName>
        <fullName evidence="1">Type I restriction-modification system restriction subunit R</fullName>
    </submittedName>
</protein>
<gene>
    <name evidence="1" type="ORF">VL20_4192</name>
</gene>
<dbReference type="AlphaFoldDB" id="A0A0K1S583"/>
<name>A0A0K1S583_9CHRO</name>
<organism evidence="1 2">
    <name type="scientific">Microcystis panniformis FACHB-1757</name>
    <dbReference type="NCBI Taxonomy" id="1638788"/>
    <lineage>
        <taxon>Bacteria</taxon>
        <taxon>Bacillati</taxon>
        <taxon>Cyanobacteriota</taxon>
        <taxon>Cyanophyceae</taxon>
        <taxon>Oscillatoriophycideae</taxon>
        <taxon>Chroococcales</taxon>
        <taxon>Microcystaceae</taxon>
        <taxon>Microcystis</taxon>
    </lineage>
</organism>
<accession>A0A0K1S583</accession>
<dbReference type="Proteomes" id="UP000068167">
    <property type="component" value="Chromosome"/>
</dbReference>